<dbReference type="SMART" id="SM00384">
    <property type="entry name" value="AT_hook"/>
    <property type="match status" value="3"/>
</dbReference>
<comment type="caution">
    <text evidence="2">The sequence shown here is derived from an EMBL/GenBank/DDBJ whole genome shotgun (WGS) entry which is preliminary data.</text>
</comment>
<reference evidence="2" key="1">
    <citation type="submission" date="2020-11" db="EMBL/GenBank/DDBJ databases">
        <authorList>
            <consortium name="DOE Joint Genome Institute"/>
            <person name="Ahrendt S."/>
            <person name="Riley R."/>
            <person name="Andreopoulos W."/>
            <person name="LaButti K."/>
            <person name="Pangilinan J."/>
            <person name="Ruiz-duenas F.J."/>
            <person name="Barrasa J.M."/>
            <person name="Sanchez-Garcia M."/>
            <person name="Camarero S."/>
            <person name="Miyauchi S."/>
            <person name="Serrano A."/>
            <person name="Linde D."/>
            <person name="Babiker R."/>
            <person name="Drula E."/>
            <person name="Ayuso-Fernandez I."/>
            <person name="Pacheco R."/>
            <person name="Padilla G."/>
            <person name="Ferreira P."/>
            <person name="Barriuso J."/>
            <person name="Kellner H."/>
            <person name="Castanera R."/>
            <person name="Alfaro M."/>
            <person name="Ramirez L."/>
            <person name="Pisabarro A.G."/>
            <person name="Kuo A."/>
            <person name="Tritt A."/>
            <person name="Lipzen A."/>
            <person name="He G."/>
            <person name="Yan M."/>
            <person name="Ng V."/>
            <person name="Cullen D."/>
            <person name="Martin F."/>
            <person name="Rosso M.-N."/>
            <person name="Henrissat B."/>
            <person name="Hibbett D."/>
            <person name="Martinez A.T."/>
            <person name="Grigoriev I.V."/>
        </authorList>
    </citation>
    <scope>NUCLEOTIDE SEQUENCE</scope>
    <source>
        <strain evidence="2">AH 44721</strain>
    </source>
</reference>
<name>A0A9P5NSY2_GYMJU</name>
<sequence>MPEFLSPTPSIIGNDETFNVGAALSNAIGNGLVPLKPKRGRPKKSIELESSHETPAVQTSPNESAKVETLPPPPKPCTLSSKNGRPRTVTTTTDPDECLKTRGKQRAEWSPRSSEGKLFDCINIVSSPESDPSIKRKPGRPRKLPDVSCPVPVPSVPYDGRQTCVSPSATSVRKMGTKERHISLSSGSFSSSDGADNATAKRKPGRPRKSISTAMPRTIYPLSSIIRGKVQDIDMSPSNSVRDGLAPLKPKEGLPRKSTSPKAPSIHTLQKKSATVNVSLLPSNKRKA</sequence>
<accession>A0A9P5NSY2</accession>
<feature type="compositionally biased region" description="Basic residues" evidence="1">
    <location>
        <begin position="200"/>
        <end position="209"/>
    </location>
</feature>
<dbReference type="OrthoDB" id="9941983at2759"/>
<feature type="region of interest" description="Disordered" evidence="1">
    <location>
        <begin position="231"/>
        <end position="288"/>
    </location>
</feature>
<feature type="compositionally biased region" description="Basic and acidic residues" evidence="1">
    <location>
        <begin position="97"/>
        <end position="118"/>
    </location>
</feature>
<gene>
    <name evidence="2" type="ORF">CPB84DRAFT_1845325</name>
</gene>
<dbReference type="PRINTS" id="PR00929">
    <property type="entry name" value="ATHOOK"/>
</dbReference>
<dbReference type="InterPro" id="IPR017956">
    <property type="entry name" value="AT_hook_DNA-bd_motif"/>
</dbReference>
<evidence type="ECO:0000256" key="1">
    <source>
        <dbReference type="SAM" id="MobiDB-lite"/>
    </source>
</evidence>
<dbReference type="AlphaFoldDB" id="A0A9P5NSY2"/>
<dbReference type="EMBL" id="JADNYJ010000026">
    <property type="protein sequence ID" value="KAF8904361.1"/>
    <property type="molecule type" value="Genomic_DNA"/>
</dbReference>
<proteinExistence type="predicted"/>
<feature type="compositionally biased region" description="Polar residues" evidence="1">
    <location>
        <begin position="257"/>
        <end position="282"/>
    </location>
</feature>
<evidence type="ECO:0000313" key="3">
    <source>
        <dbReference type="Proteomes" id="UP000724874"/>
    </source>
</evidence>
<feature type="region of interest" description="Disordered" evidence="1">
    <location>
        <begin position="30"/>
        <end position="216"/>
    </location>
</feature>
<dbReference type="GO" id="GO:0003677">
    <property type="term" value="F:DNA binding"/>
    <property type="evidence" value="ECO:0007669"/>
    <property type="project" value="InterPro"/>
</dbReference>
<evidence type="ECO:0000313" key="2">
    <source>
        <dbReference type="EMBL" id="KAF8904361.1"/>
    </source>
</evidence>
<keyword evidence="3" id="KW-1185">Reference proteome</keyword>
<organism evidence="2 3">
    <name type="scientific">Gymnopilus junonius</name>
    <name type="common">Spectacular rustgill mushroom</name>
    <name type="synonym">Gymnopilus spectabilis subsp. junonius</name>
    <dbReference type="NCBI Taxonomy" id="109634"/>
    <lineage>
        <taxon>Eukaryota</taxon>
        <taxon>Fungi</taxon>
        <taxon>Dikarya</taxon>
        <taxon>Basidiomycota</taxon>
        <taxon>Agaricomycotina</taxon>
        <taxon>Agaricomycetes</taxon>
        <taxon>Agaricomycetidae</taxon>
        <taxon>Agaricales</taxon>
        <taxon>Agaricineae</taxon>
        <taxon>Hymenogastraceae</taxon>
        <taxon>Gymnopilus</taxon>
    </lineage>
</organism>
<feature type="compositionally biased region" description="Low complexity" evidence="1">
    <location>
        <begin position="183"/>
        <end position="192"/>
    </location>
</feature>
<dbReference type="Proteomes" id="UP000724874">
    <property type="component" value="Unassembled WGS sequence"/>
</dbReference>
<protein>
    <submittedName>
        <fullName evidence="2">Uncharacterized protein</fullName>
    </submittedName>
</protein>